<dbReference type="Proteomes" id="UP000664144">
    <property type="component" value="Unassembled WGS sequence"/>
</dbReference>
<dbReference type="EMBL" id="JAFLQZ010000004">
    <property type="protein sequence ID" value="MBO0358109.1"/>
    <property type="molecule type" value="Genomic_DNA"/>
</dbReference>
<evidence type="ECO:0000313" key="2">
    <source>
        <dbReference type="Proteomes" id="UP000664144"/>
    </source>
</evidence>
<comment type="caution">
    <text evidence="1">The sequence shown here is derived from an EMBL/GenBank/DDBJ whole genome shotgun (WGS) entry which is preliminary data.</text>
</comment>
<protein>
    <submittedName>
        <fullName evidence="1">Uncharacterized protein</fullName>
    </submittedName>
</protein>
<keyword evidence="2" id="KW-1185">Reference proteome</keyword>
<name>A0A939EUK3_9BACT</name>
<dbReference type="AlphaFoldDB" id="A0A939EUK3"/>
<accession>A0A939EUK3</accession>
<proteinExistence type="predicted"/>
<gene>
    <name evidence="1" type="ORF">J0X19_09155</name>
</gene>
<sequence length="223" mass="24617">MDTAYFFLKKNSAGNYSIATPTTGFAPVSGRKVAATYRHSYHRGVVERSIYELTMTAIFQHSHGQPYATAAVRSYISEQLARSPAQLNEEGMAEFFRQHAALETIYHLGLTEYYAAILPFLHNTENFHAQVSAARALTANNSPEANTQLVALLSDKKMGDFAKVIAIKTLVEHQPKALKPELQKLTRKASEEEVGFGGNIMDPRVCTHFPTVKAALTELVASL</sequence>
<dbReference type="RefSeq" id="WP_206984034.1">
    <property type="nucleotide sequence ID" value="NZ_JAFLQZ010000004.1"/>
</dbReference>
<organism evidence="1 2">
    <name type="scientific">Hymenobacter telluris</name>
    <dbReference type="NCBI Taxonomy" id="2816474"/>
    <lineage>
        <taxon>Bacteria</taxon>
        <taxon>Pseudomonadati</taxon>
        <taxon>Bacteroidota</taxon>
        <taxon>Cytophagia</taxon>
        <taxon>Cytophagales</taxon>
        <taxon>Hymenobacteraceae</taxon>
        <taxon>Hymenobacter</taxon>
    </lineage>
</organism>
<reference evidence="1" key="1">
    <citation type="submission" date="2021-03" db="EMBL/GenBank/DDBJ databases">
        <authorList>
            <person name="Kim M.K."/>
        </authorList>
    </citation>
    <scope>NUCLEOTIDE SEQUENCE</scope>
    <source>
        <strain evidence="1">BT186</strain>
    </source>
</reference>
<evidence type="ECO:0000313" key="1">
    <source>
        <dbReference type="EMBL" id="MBO0358109.1"/>
    </source>
</evidence>